<evidence type="ECO:0000313" key="2">
    <source>
        <dbReference type="EMBL" id="OJJ49613.1"/>
    </source>
</evidence>
<feature type="compositionally biased region" description="Low complexity" evidence="1">
    <location>
        <begin position="222"/>
        <end position="233"/>
    </location>
</feature>
<reference evidence="3" key="1">
    <citation type="journal article" date="2017" name="Genome Biol.">
        <title>Comparative genomics reveals high biological diversity and specific adaptations in the industrially and medically important fungal genus Aspergillus.</title>
        <authorList>
            <person name="de Vries R.P."/>
            <person name="Riley R."/>
            <person name="Wiebenga A."/>
            <person name="Aguilar-Osorio G."/>
            <person name="Amillis S."/>
            <person name="Uchima C.A."/>
            <person name="Anderluh G."/>
            <person name="Asadollahi M."/>
            <person name="Askin M."/>
            <person name="Barry K."/>
            <person name="Battaglia E."/>
            <person name="Bayram O."/>
            <person name="Benocci T."/>
            <person name="Braus-Stromeyer S.A."/>
            <person name="Caldana C."/>
            <person name="Canovas D."/>
            <person name="Cerqueira G.C."/>
            <person name="Chen F."/>
            <person name="Chen W."/>
            <person name="Choi C."/>
            <person name="Clum A."/>
            <person name="Dos Santos R.A."/>
            <person name="Damasio A.R."/>
            <person name="Diallinas G."/>
            <person name="Emri T."/>
            <person name="Fekete E."/>
            <person name="Flipphi M."/>
            <person name="Freyberg S."/>
            <person name="Gallo A."/>
            <person name="Gournas C."/>
            <person name="Habgood R."/>
            <person name="Hainaut M."/>
            <person name="Harispe M.L."/>
            <person name="Henrissat B."/>
            <person name="Hilden K.S."/>
            <person name="Hope R."/>
            <person name="Hossain A."/>
            <person name="Karabika E."/>
            <person name="Karaffa L."/>
            <person name="Karanyi Z."/>
            <person name="Krasevec N."/>
            <person name="Kuo A."/>
            <person name="Kusch H."/>
            <person name="LaButti K."/>
            <person name="Lagendijk E.L."/>
            <person name="Lapidus A."/>
            <person name="Levasseur A."/>
            <person name="Lindquist E."/>
            <person name="Lipzen A."/>
            <person name="Logrieco A.F."/>
            <person name="MacCabe A."/>
            <person name="Maekelae M.R."/>
            <person name="Malavazi I."/>
            <person name="Melin P."/>
            <person name="Meyer V."/>
            <person name="Mielnichuk N."/>
            <person name="Miskei M."/>
            <person name="Molnar A.P."/>
            <person name="Mule G."/>
            <person name="Ngan C.Y."/>
            <person name="Orejas M."/>
            <person name="Orosz E."/>
            <person name="Ouedraogo J.P."/>
            <person name="Overkamp K.M."/>
            <person name="Park H.-S."/>
            <person name="Perrone G."/>
            <person name="Piumi F."/>
            <person name="Punt P.J."/>
            <person name="Ram A.F."/>
            <person name="Ramon A."/>
            <person name="Rauscher S."/>
            <person name="Record E."/>
            <person name="Riano-Pachon D.M."/>
            <person name="Robert V."/>
            <person name="Roehrig J."/>
            <person name="Ruller R."/>
            <person name="Salamov A."/>
            <person name="Salih N.S."/>
            <person name="Samson R.A."/>
            <person name="Sandor E."/>
            <person name="Sanguinetti M."/>
            <person name="Schuetze T."/>
            <person name="Sepcic K."/>
            <person name="Shelest E."/>
            <person name="Sherlock G."/>
            <person name="Sophianopoulou V."/>
            <person name="Squina F.M."/>
            <person name="Sun H."/>
            <person name="Susca A."/>
            <person name="Todd R.B."/>
            <person name="Tsang A."/>
            <person name="Unkles S.E."/>
            <person name="van de Wiele N."/>
            <person name="van Rossen-Uffink D."/>
            <person name="Oliveira J.V."/>
            <person name="Vesth T.C."/>
            <person name="Visser J."/>
            <person name="Yu J.-H."/>
            <person name="Zhou M."/>
            <person name="Andersen M.R."/>
            <person name="Archer D.B."/>
            <person name="Baker S.E."/>
            <person name="Benoit I."/>
            <person name="Brakhage A.A."/>
            <person name="Braus G.H."/>
            <person name="Fischer R."/>
            <person name="Frisvad J.C."/>
            <person name="Goldman G.H."/>
            <person name="Houbraken J."/>
            <person name="Oakley B."/>
            <person name="Pocsi I."/>
            <person name="Scazzocchio C."/>
            <person name="Seiboth B."/>
            <person name="vanKuyk P.A."/>
            <person name="Wortman J."/>
            <person name="Dyer P.S."/>
            <person name="Grigoriev I.V."/>
        </authorList>
    </citation>
    <scope>NUCLEOTIDE SEQUENCE [LARGE SCALE GENOMIC DNA]</scope>
    <source>
        <strain evidence="3">CBS 506.65</strain>
    </source>
</reference>
<organism evidence="2 3">
    <name type="scientific">Penicilliopsis zonata CBS 506.65</name>
    <dbReference type="NCBI Taxonomy" id="1073090"/>
    <lineage>
        <taxon>Eukaryota</taxon>
        <taxon>Fungi</taxon>
        <taxon>Dikarya</taxon>
        <taxon>Ascomycota</taxon>
        <taxon>Pezizomycotina</taxon>
        <taxon>Eurotiomycetes</taxon>
        <taxon>Eurotiomycetidae</taxon>
        <taxon>Eurotiales</taxon>
        <taxon>Aspergillaceae</taxon>
        <taxon>Penicilliopsis</taxon>
    </lineage>
</organism>
<dbReference type="VEuPathDB" id="FungiDB:ASPZODRAFT_156707"/>
<keyword evidence="3" id="KW-1185">Reference proteome</keyword>
<evidence type="ECO:0008006" key="4">
    <source>
        <dbReference type="Google" id="ProtNLM"/>
    </source>
</evidence>
<dbReference type="PANTHER" id="PTHR39599:SF2">
    <property type="entry name" value="ANCHORED PROTEIN, PUTATIVE (AFU_ORTHOLOGUE AFUA_1G09650)-RELATED"/>
    <property type="match status" value="1"/>
</dbReference>
<gene>
    <name evidence="2" type="ORF">ASPZODRAFT_156707</name>
</gene>
<protein>
    <recommendedName>
        <fullName evidence="4">GPI anchored protein</fullName>
    </recommendedName>
</protein>
<dbReference type="OrthoDB" id="434783at2759"/>
<feature type="compositionally biased region" description="Low complexity" evidence="1">
    <location>
        <begin position="186"/>
        <end position="213"/>
    </location>
</feature>
<dbReference type="RefSeq" id="XP_022584123.1">
    <property type="nucleotide sequence ID" value="XM_022726278.1"/>
</dbReference>
<name>A0A1L9SR62_9EURO</name>
<accession>A0A1L9SR62</accession>
<dbReference type="GeneID" id="34612742"/>
<dbReference type="EMBL" id="KV878337">
    <property type="protein sequence ID" value="OJJ49613.1"/>
    <property type="molecule type" value="Genomic_DNA"/>
</dbReference>
<dbReference type="AlphaFoldDB" id="A0A1L9SR62"/>
<proteinExistence type="predicted"/>
<sequence>MIYRTYVDVDKILALQAALETKLALTPVQGVKKMHPDEGDKFFFEDWRFVSGEAEQDLYDSLLDRKVLNWTSRSYTPHLPFSGVDSSRHKRSFQCPTGTTSCESIDRAGYCCGTDDVCILVQETGSGDVGCCPEGETCSDIIGSCRTGLTACPESVGGGCCLPGYECVSGGCAFVSTVTVTVHSTSSTSTSTSTTSSKTTTTTSSTIPSTTSTNLIAPARPTESTASTSSITSTKATSTSTHKTTASVCPTGFYACSAVYQGGCCRTGRDCDTTSCPITSSSTIVSDGVTVVVPVTTSTNSGGGGSGSCASGWFSCADTVGGGCCPTGFVCGASCTATASTATGTVAKEQAGSAGNAVAPDGLYLMGAFLLIGAFLL</sequence>
<feature type="region of interest" description="Disordered" evidence="1">
    <location>
        <begin position="186"/>
        <end position="233"/>
    </location>
</feature>
<evidence type="ECO:0000313" key="3">
    <source>
        <dbReference type="Proteomes" id="UP000184188"/>
    </source>
</evidence>
<dbReference type="PANTHER" id="PTHR39599">
    <property type="entry name" value="GPI-ANCHORED PROTEIN (EUROFUNG)-RELATED-RELATED"/>
    <property type="match status" value="1"/>
</dbReference>
<dbReference type="STRING" id="1073090.A0A1L9SR62"/>
<dbReference type="Proteomes" id="UP000184188">
    <property type="component" value="Unassembled WGS sequence"/>
</dbReference>
<evidence type="ECO:0000256" key="1">
    <source>
        <dbReference type="SAM" id="MobiDB-lite"/>
    </source>
</evidence>